<keyword evidence="2" id="KW-0677">Repeat</keyword>
<comment type="similarity">
    <text evidence="5">Belongs to the IFIT family.</text>
</comment>
<accession>A0AAV7AW76</accession>
<dbReference type="PANTHER" id="PTHR10271:SF0">
    <property type="entry name" value="INTERFERON-INDUCED PROTEIN WITH TETRATRICOPEPTIDE REPEATS 5"/>
    <property type="match status" value="1"/>
</dbReference>
<keyword evidence="1" id="KW-0399">Innate immunity</keyword>
<protein>
    <recommendedName>
        <fullName evidence="8">Interferon-induced protein with tetratricopeptide repeats 5</fullName>
    </recommendedName>
</protein>
<organism evidence="6 7">
    <name type="scientific">Engystomops pustulosus</name>
    <name type="common">Tungara frog</name>
    <name type="synonym">Physalaemus pustulosus</name>
    <dbReference type="NCBI Taxonomy" id="76066"/>
    <lineage>
        <taxon>Eukaryota</taxon>
        <taxon>Metazoa</taxon>
        <taxon>Chordata</taxon>
        <taxon>Craniata</taxon>
        <taxon>Vertebrata</taxon>
        <taxon>Euteleostomi</taxon>
        <taxon>Amphibia</taxon>
        <taxon>Batrachia</taxon>
        <taxon>Anura</taxon>
        <taxon>Neobatrachia</taxon>
        <taxon>Hyloidea</taxon>
        <taxon>Leptodactylidae</taxon>
        <taxon>Leiuperinae</taxon>
        <taxon>Engystomops</taxon>
    </lineage>
</organism>
<evidence type="ECO:0000313" key="6">
    <source>
        <dbReference type="EMBL" id="KAG8563541.1"/>
    </source>
</evidence>
<evidence type="ECO:0000256" key="5">
    <source>
        <dbReference type="ARBA" id="ARBA00038336"/>
    </source>
</evidence>
<dbReference type="InterPro" id="IPR011990">
    <property type="entry name" value="TPR-like_helical_dom_sf"/>
</dbReference>
<name>A0AAV7AW76_ENGPU</name>
<keyword evidence="3" id="KW-0802">TPR repeat</keyword>
<dbReference type="SUPFAM" id="SSF48439">
    <property type="entry name" value="Protein prenylyltransferase"/>
    <property type="match status" value="1"/>
</dbReference>
<comment type="caution">
    <text evidence="6">The sequence shown here is derived from an EMBL/GenBank/DDBJ whole genome shotgun (WGS) entry which is preliminary data.</text>
</comment>
<dbReference type="FunFam" id="1.25.40.10:FF:000036">
    <property type="entry name" value="interferon-induced protein with tetratricopeptide repeats 5"/>
    <property type="match status" value="1"/>
</dbReference>
<evidence type="ECO:0000256" key="1">
    <source>
        <dbReference type="ARBA" id="ARBA00022588"/>
    </source>
</evidence>
<dbReference type="PANTHER" id="PTHR10271">
    <property type="entry name" value="INTERFERON-INDUCED PROTEIN WITH TETRATRICOPEPTIDE REPEATS"/>
    <property type="match status" value="1"/>
</dbReference>
<dbReference type="GO" id="GO:0005829">
    <property type="term" value="C:cytosol"/>
    <property type="evidence" value="ECO:0007669"/>
    <property type="project" value="TreeGrafter"/>
</dbReference>
<gene>
    <name evidence="6" type="ORF">GDO81_016122</name>
</gene>
<evidence type="ECO:0008006" key="8">
    <source>
        <dbReference type="Google" id="ProtNLM"/>
    </source>
</evidence>
<dbReference type="InterPro" id="IPR019734">
    <property type="entry name" value="TPR_rpt"/>
</dbReference>
<sequence>MGHHPAGLHMLNEKTLKDKLEHLQCQFTWKLEKNDKINIHEILQTLEIKIHHSTCLNLSTLYNLKAYLLHQQQRSSEALQCLQQAEQHVAIKHKAHFDQHVIVTYGNYAWIYYFLNNFQECEDYLQKVHDICSKYPDKIQHLSIIFAEQAWSFLEVGIRNGKCATRYFKKALDISPDESSCIGLAYATYAHAIYSQDTEVMNQAVKLLDKILHKDPANCEARVYLAKILQEIGHRKDKNRARKLLADDFQGYMNPEVLRILSGLNQIITFDKCFEILQRAKCIAPDYHKLTHEMGHIYRHKAYSSRDAEKSNAIEEASKWYTLAIQLMPWNVEARLDLANMYGEKYHTAFEGIIYSQISNEIESLSKICKQRFYLQYGIYNLYKIHHISRGISLLQSGFKINPTSKYGIKCKKGLTLCTILHRSTEAEIDGFINNVEDAKRQKHLK</sequence>
<evidence type="ECO:0000313" key="7">
    <source>
        <dbReference type="Proteomes" id="UP000824782"/>
    </source>
</evidence>
<proteinExistence type="inferred from homology"/>
<dbReference type="EMBL" id="WNYA01000007">
    <property type="protein sequence ID" value="KAG8563541.1"/>
    <property type="molecule type" value="Genomic_DNA"/>
</dbReference>
<keyword evidence="4" id="KW-0391">Immunity</keyword>
<dbReference type="GO" id="GO:0051607">
    <property type="term" value="P:defense response to virus"/>
    <property type="evidence" value="ECO:0007669"/>
    <property type="project" value="TreeGrafter"/>
</dbReference>
<dbReference type="Proteomes" id="UP000824782">
    <property type="component" value="Unassembled WGS sequence"/>
</dbReference>
<evidence type="ECO:0000256" key="3">
    <source>
        <dbReference type="ARBA" id="ARBA00022803"/>
    </source>
</evidence>
<dbReference type="SUPFAM" id="SSF48452">
    <property type="entry name" value="TPR-like"/>
    <property type="match status" value="1"/>
</dbReference>
<dbReference type="GO" id="GO:0045087">
    <property type="term" value="P:innate immune response"/>
    <property type="evidence" value="ECO:0007669"/>
    <property type="project" value="UniProtKB-KW"/>
</dbReference>
<dbReference type="SMART" id="SM00028">
    <property type="entry name" value="TPR"/>
    <property type="match status" value="2"/>
</dbReference>
<evidence type="ECO:0000256" key="4">
    <source>
        <dbReference type="ARBA" id="ARBA00022859"/>
    </source>
</evidence>
<keyword evidence="7" id="KW-1185">Reference proteome</keyword>
<evidence type="ECO:0000256" key="2">
    <source>
        <dbReference type="ARBA" id="ARBA00022737"/>
    </source>
</evidence>
<dbReference type="Gene3D" id="1.25.40.10">
    <property type="entry name" value="Tetratricopeptide repeat domain"/>
    <property type="match status" value="2"/>
</dbReference>
<reference evidence="6" key="1">
    <citation type="thesis" date="2020" institute="ProQuest LLC" country="789 East Eisenhower Parkway, Ann Arbor, MI, USA">
        <title>Comparative Genomics and Chromosome Evolution.</title>
        <authorList>
            <person name="Mudd A.B."/>
        </authorList>
    </citation>
    <scope>NUCLEOTIDE SEQUENCE</scope>
    <source>
        <strain evidence="6">237g6f4</strain>
        <tissue evidence="6">Blood</tissue>
    </source>
</reference>
<dbReference type="AlphaFoldDB" id="A0AAV7AW76"/>